<evidence type="ECO:0000259" key="11">
    <source>
        <dbReference type="Pfam" id="PF00694"/>
    </source>
</evidence>
<evidence type="ECO:0000256" key="9">
    <source>
        <dbReference type="ARBA" id="ARBA00023304"/>
    </source>
</evidence>
<evidence type="ECO:0000256" key="3">
    <source>
        <dbReference type="ARBA" id="ARBA00004729"/>
    </source>
</evidence>
<comment type="similarity">
    <text evidence="4 10">Belongs to the LeuD family. LeuD type 1 subfamily.</text>
</comment>
<dbReference type="EMBL" id="JAEVHL010000006">
    <property type="protein sequence ID" value="MBM0274442.1"/>
    <property type="molecule type" value="Genomic_DNA"/>
</dbReference>
<evidence type="ECO:0000256" key="5">
    <source>
        <dbReference type="ARBA" id="ARBA00011271"/>
    </source>
</evidence>
<evidence type="ECO:0000256" key="4">
    <source>
        <dbReference type="ARBA" id="ARBA00009845"/>
    </source>
</evidence>
<feature type="domain" description="Aconitase A/isopropylmalate dehydratase small subunit swivel" evidence="11">
    <location>
        <begin position="1"/>
        <end position="116"/>
    </location>
</feature>
<keyword evidence="13" id="KW-1185">Reference proteome</keyword>
<evidence type="ECO:0000256" key="6">
    <source>
        <dbReference type="ARBA" id="ARBA00022430"/>
    </source>
</evidence>
<keyword evidence="7 10" id="KW-0028">Amino-acid biosynthesis</keyword>
<comment type="function">
    <text evidence="2 10">Catalyzes the isomerization between 2-isopropylmalate and 3-isopropylmalate, via the formation of 2-isopropylmaleate.</text>
</comment>
<evidence type="ECO:0000313" key="12">
    <source>
        <dbReference type="EMBL" id="MBM0274442.1"/>
    </source>
</evidence>
<accession>A0ABS1YAP3</accession>
<comment type="subunit">
    <text evidence="5 10">Heterodimer of LeuC and LeuD.</text>
</comment>
<dbReference type="InterPro" id="IPR015928">
    <property type="entry name" value="Aconitase/3IPM_dehydase_swvl"/>
</dbReference>
<dbReference type="SUPFAM" id="SSF52016">
    <property type="entry name" value="LeuD/IlvD-like"/>
    <property type="match status" value="1"/>
</dbReference>
<dbReference type="InterPro" id="IPR050075">
    <property type="entry name" value="LeuD"/>
</dbReference>
<comment type="catalytic activity">
    <reaction evidence="1 10">
        <text>(2R,3S)-3-isopropylmalate = (2S)-2-isopropylmalate</text>
        <dbReference type="Rhea" id="RHEA:32287"/>
        <dbReference type="ChEBI" id="CHEBI:1178"/>
        <dbReference type="ChEBI" id="CHEBI:35121"/>
        <dbReference type="EC" id="4.2.1.33"/>
    </reaction>
</comment>
<comment type="pathway">
    <text evidence="3 10">Amino-acid biosynthesis; L-leucine biosynthesis; L-leucine from 3-methyl-2-oxobutanoate: step 2/4.</text>
</comment>
<proteinExistence type="inferred from homology"/>
<sequence length="211" mass="23246">MQVFTTHTGRAAPLGRSDVDTDQIIPAEFCKRLTKTGYADTLFANWREDPEFVLNDPARAGASVLVAGHNFGTGSSREHAVWALRDWGFRAVIATSFGDIFLRNAFKNGLLAVALSPDVVERLAGCAERDPAFEIEIDLDRRDVRADGGTWTFEVDRRARWLLLNGLDDIGVTLGSAQAIGEYEGRRHSWLPALRRGELATGRPAEHGVAR</sequence>
<evidence type="ECO:0000313" key="13">
    <source>
        <dbReference type="Proteomes" id="UP000622245"/>
    </source>
</evidence>
<dbReference type="RefSeq" id="WP_203146865.1">
    <property type="nucleotide sequence ID" value="NZ_JAEVHL010000006.1"/>
</dbReference>
<evidence type="ECO:0000256" key="10">
    <source>
        <dbReference type="HAMAP-Rule" id="MF_01031"/>
    </source>
</evidence>
<dbReference type="CDD" id="cd01577">
    <property type="entry name" value="IPMI_Swivel"/>
    <property type="match status" value="1"/>
</dbReference>
<dbReference type="InterPro" id="IPR000573">
    <property type="entry name" value="AconitaseA/IPMdHydase_ssu_swvl"/>
</dbReference>
<reference evidence="12 13" key="1">
    <citation type="submission" date="2021-01" db="EMBL/GenBank/DDBJ databases">
        <title>Draft genome sequence of Micromonospora sp. strain STR1s_6.</title>
        <authorList>
            <person name="Karlyshev A."/>
            <person name="Jawad R."/>
        </authorList>
    </citation>
    <scope>NUCLEOTIDE SEQUENCE [LARGE SCALE GENOMIC DNA]</scope>
    <source>
        <strain evidence="12 13">STR1S-6</strain>
    </source>
</reference>
<name>A0ABS1YAP3_9ACTN</name>
<dbReference type="HAMAP" id="MF_01031">
    <property type="entry name" value="LeuD_type1"/>
    <property type="match status" value="1"/>
</dbReference>
<dbReference type="PANTHER" id="PTHR43345:SF5">
    <property type="entry name" value="3-ISOPROPYLMALATE DEHYDRATASE SMALL SUBUNIT"/>
    <property type="match status" value="1"/>
</dbReference>
<comment type="caution">
    <text evidence="12">The sequence shown here is derived from an EMBL/GenBank/DDBJ whole genome shotgun (WGS) entry which is preliminary data.</text>
</comment>
<evidence type="ECO:0000256" key="8">
    <source>
        <dbReference type="ARBA" id="ARBA00023239"/>
    </source>
</evidence>
<organism evidence="12 13">
    <name type="scientific">Micromonospora tarensis</name>
    <dbReference type="NCBI Taxonomy" id="2806100"/>
    <lineage>
        <taxon>Bacteria</taxon>
        <taxon>Bacillati</taxon>
        <taxon>Actinomycetota</taxon>
        <taxon>Actinomycetes</taxon>
        <taxon>Micromonosporales</taxon>
        <taxon>Micromonosporaceae</taxon>
        <taxon>Micromonospora</taxon>
    </lineage>
</organism>
<dbReference type="PANTHER" id="PTHR43345">
    <property type="entry name" value="3-ISOPROPYLMALATE DEHYDRATASE SMALL SUBUNIT 2-RELATED-RELATED"/>
    <property type="match status" value="1"/>
</dbReference>
<keyword evidence="6 10" id="KW-0432">Leucine biosynthesis</keyword>
<evidence type="ECO:0000256" key="2">
    <source>
        <dbReference type="ARBA" id="ARBA00002695"/>
    </source>
</evidence>
<dbReference type="NCBIfam" id="TIGR00171">
    <property type="entry name" value="leuD"/>
    <property type="match status" value="1"/>
</dbReference>
<dbReference type="GO" id="GO:0003861">
    <property type="term" value="F:3-isopropylmalate dehydratase activity"/>
    <property type="evidence" value="ECO:0007669"/>
    <property type="project" value="UniProtKB-EC"/>
</dbReference>
<keyword evidence="9 10" id="KW-0100">Branched-chain amino acid biosynthesis</keyword>
<dbReference type="Gene3D" id="3.20.19.10">
    <property type="entry name" value="Aconitase, domain 4"/>
    <property type="match status" value="1"/>
</dbReference>
<dbReference type="EC" id="4.2.1.33" evidence="10"/>
<gene>
    <name evidence="10 12" type="primary">leuD</name>
    <name evidence="12" type="ORF">JM949_02665</name>
</gene>
<dbReference type="Pfam" id="PF00694">
    <property type="entry name" value="Aconitase_C"/>
    <property type="match status" value="1"/>
</dbReference>
<evidence type="ECO:0000256" key="1">
    <source>
        <dbReference type="ARBA" id="ARBA00000491"/>
    </source>
</evidence>
<dbReference type="Proteomes" id="UP000622245">
    <property type="component" value="Unassembled WGS sequence"/>
</dbReference>
<dbReference type="NCBIfam" id="NF002458">
    <property type="entry name" value="PRK01641.1"/>
    <property type="match status" value="1"/>
</dbReference>
<keyword evidence="8 10" id="KW-0456">Lyase</keyword>
<evidence type="ECO:0000256" key="7">
    <source>
        <dbReference type="ARBA" id="ARBA00022605"/>
    </source>
</evidence>
<dbReference type="InterPro" id="IPR004431">
    <property type="entry name" value="3-IsopropMal_deHydase_ssu"/>
</dbReference>
<dbReference type="InterPro" id="IPR033940">
    <property type="entry name" value="IPMI_Swivel"/>
</dbReference>
<protein>
    <recommendedName>
        <fullName evidence="10">3-isopropylmalate dehydratase small subunit</fullName>
        <ecNumber evidence="10">4.2.1.33</ecNumber>
    </recommendedName>
    <alternativeName>
        <fullName evidence="10">Alpha-IPM isomerase</fullName>
        <shortName evidence="10">IPMI</shortName>
    </alternativeName>
    <alternativeName>
        <fullName evidence="10">Isopropylmalate isomerase</fullName>
    </alternativeName>
</protein>